<keyword evidence="2" id="KW-0479">Metal-binding</keyword>
<dbReference type="EMBL" id="JACYTO010000001">
    <property type="protein sequence ID" value="MBD8502429.1"/>
    <property type="molecule type" value="Genomic_DNA"/>
</dbReference>
<comment type="caution">
    <text evidence="5">The sequence shown here is derived from an EMBL/GenBank/DDBJ whole genome shotgun (WGS) entry which is preliminary data.</text>
</comment>
<organism evidence="5 6">
    <name type="scientific">Thauera sedimentorum</name>
    <dbReference type="NCBI Taxonomy" id="2767595"/>
    <lineage>
        <taxon>Bacteria</taxon>
        <taxon>Pseudomonadati</taxon>
        <taxon>Pseudomonadota</taxon>
        <taxon>Betaproteobacteria</taxon>
        <taxon>Rhodocyclales</taxon>
        <taxon>Zoogloeaceae</taxon>
        <taxon>Thauera</taxon>
    </lineage>
</organism>
<evidence type="ECO:0000256" key="3">
    <source>
        <dbReference type="ARBA" id="ARBA00023004"/>
    </source>
</evidence>
<dbReference type="NCBIfam" id="TIGR02481">
    <property type="entry name" value="hemeryth_dom"/>
    <property type="match status" value="1"/>
</dbReference>
<feature type="domain" description="Hemerythrin-like" evidence="4">
    <location>
        <begin position="7"/>
        <end position="127"/>
    </location>
</feature>
<dbReference type="SUPFAM" id="SSF47188">
    <property type="entry name" value="Hemerythrin-like"/>
    <property type="match status" value="1"/>
</dbReference>
<dbReference type="PANTHER" id="PTHR37164">
    <property type="entry name" value="BACTERIOHEMERYTHRIN"/>
    <property type="match status" value="1"/>
</dbReference>
<dbReference type="InterPro" id="IPR050669">
    <property type="entry name" value="Hemerythrin"/>
</dbReference>
<dbReference type="InterPro" id="IPR012827">
    <property type="entry name" value="Hemerythrin_metal-bd"/>
</dbReference>
<proteinExistence type="inferred from homology"/>
<evidence type="ECO:0000313" key="5">
    <source>
        <dbReference type="EMBL" id="MBD8502429.1"/>
    </source>
</evidence>
<dbReference type="PANTHER" id="PTHR37164:SF1">
    <property type="entry name" value="BACTERIOHEMERYTHRIN"/>
    <property type="match status" value="1"/>
</dbReference>
<keyword evidence="3" id="KW-0408">Iron</keyword>
<dbReference type="Gene3D" id="1.20.120.50">
    <property type="entry name" value="Hemerythrin-like"/>
    <property type="match status" value="1"/>
</dbReference>
<protein>
    <submittedName>
        <fullName evidence="5">Hemerythrin family protein</fullName>
    </submittedName>
</protein>
<comment type="similarity">
    <text evidence="1">Belongs to the hemerythrin family.</text>
</comment>
<keyword evidence="6" id="KW-1185">Reference proteome</keyword>
<evidence type="ECO:0000313" key="6">
    <source>
        <dbReference type="Proteomes" id="UP000603602"/>
    </source>
</evidence>
<dbReference type="Proteomes" id="UP000603602">
    <property type="component" value="Unassembled WGS sequence"/>
</dbReference>
<dbReference type="InterPro" id="IPR012312">
    <property type="entry name" value="Hemerythrin-like"/>
</dbReference>
<name>A0ABR9B930_9RHOO</name>
<dbReference type="Pfam" id="PF01814">
    <property type="entry name" value="Hemerythrin"/>
    <property type="match status" value="1"/>
</dbReference>
<dbReference type="InterPro" id="IPR035938">
    <property type="entry name" value="Hemerythrin-like_sf"/>
</dbReference>
<gene>
    <name evidence="5" type="ORF">IFO67_05995</name>
</gene>
<dbReference type="CDD" id="cd12107">
    <property type="entry name" value="Hemerythrin"/>
    <property type="match status" value="1"/>
</dbReference>
<sequence>MNVGHPEIDADHRYLIHLINTVELVLRFPENPEHMKLAFDELEHYAAEHFAREEKIQISWGYSHYDEHQQEHRRLLESLSLLRRMMEKAMAETSPPADALREHSGYVTDFLRKWLVDHVMKTDLKMIDLFKGRKVF</sequence>
<reference evidence="6" key="1">
    <citation type="submission" date="2023-07" db="EMBL/GenBank/DDBJ databases">
        <title>Thauera sp. CAU 1555 isolated from sand of Yaerae Beach.</title>
        <authorList>
            <person name="Kim W."/>
        </authorList>
    </citation>
    <scope>NUCLEOTIDE SEQUENCE [LARGE SCALE GENOMIC DNA]</scope>
    <source>
        <strain evidence="6">CAU 1555</strain>
    </source>
</reference>
<accession>A0ABR9B930</accession>
<evidence type="ECO:0000259" key="4">
    <source>
        <dbReference type="Pfam" id="PF01814"/>
    </source>
</evidence>
<evidence type="ECO:0000256" key="2">
    <source>
        <dbReference type="ARBA" id="ARBA00022723"/>
    </source>
</evidence>
<evidence type="ECO:0000256" key="1">
    <source>
        <dbReference type="ARBA" id="ARBA00010587"/>
    </source>
</evidence>